<dbReference type="EMBL" id="LXQA010338029">
    <property type="protein sequence ID" value="MCI44980.1"/>
    <property type="molecule type" value="Genomic_DNA"/>
</dbReference>
<feature type="non-terminal residue" evidence="1">
    <location>
        <position position="68"/>
    </location>
</feature>
<accession>A0A392SAI0</accession>
<sequence>MDTEFQALMSNNTWTLVPYTGQENIIDSKWGFKTKYKADGSIERRKARLVAKGFQQTAGLVRWSKQAL</sequence>
<dbReference type="Proteomes" id="UP000265520">
    <property type="component" value="Unassembled WGS sequence"/>
</dbReference>
<evidence type="ECO:0000313" key="1">
    <source>
        <dbReference type="EMBL" id="MCI44980.1"/>
    </source>
</evidence>
<name>A0A392SAI0_9FABA</name>
<dbReference type="AlphaFoldDB" id="A0A392SAI0"/>
<evidence type="ECO:0000313" key="2">
    <source>
        <dbReference type="Proteomes" id="UP000265520"/>
    </source>
</evidence>
<proteinExistence type="predicted"/>
<keyword evidence="2" id="KW-1185">Reference proteome</keyword>
<organism evidence="1 2">
    <name type="scientific">Trifolium medium</name>
    <dbReference type="NCBI Taxonomy" id="97028"/>
    <lineage>
        <taxon>Eukaryota</taxon>
        <taxon>Viridiplantae</taxon>
        <taxon>Streptophyta</taxon>
        <taxon>Embryophyta</taxon>
        <taxon>Tracheophyta</taxon>
        <taxon>Spermatophyta</taxon>
        <taxon>Magnoliopsida</taxon>
        <taxon>eudicotyledons</taxon>
        <taxon>Gunneridae</taxon>
        <taxon>Pentapetalae</taxon>
        <taxon>rosids</taxon>
        <taxon>fabids</taxon>
        <taxon>Fabales</taxon>
        <taxon>Fabaceae</taxon>
        <taxon>Papilionoideae</taxon>
        <taxon>50 kb inversion clade</taxon>
        <taxon>NPAAA clade</taxon>
        <taxon>Hologalegina</taxon>
        <taxon>IRL clade</taxon>
        <taxon>Trifolieae</taxon>
        <taxon>Trifolium</taxon>
    </lineage>
</organism>
<comment type="caution">
    <text evidence="1">The sequence shown here is derived from an EMBL/GenBank/DDBJ whole genome shotgun (WGS) entry which is preliminary data.</text>
</comment>
<reference evidence="1 2" key="1">
    <citation type="journal article" date="2018" name="Front. Plant Sci.">
        <title>Red Clover (Trifolium pratense) and Zigzag Clover (T. medium) - A Picture of Genomic Similarities and Differences.</title>
        <authorList>
            <person name="Dluhosova J."/>
            <person name="Istvanek J."/>
            <person name="Nedelnik J."/>
            <person name="Repkova J."/>
        </authorList>
    </citation>
    <scope>NUCLEOTIDE SEQUENCE [LARGE SCALE GENOMIC DNA]</scope>
    <source>
        <strain evidence="2">cv. 10/8</strain>
        <tissue evidence="1">Leaf</tissue>
    </source>
</reference>
<protein>
    <submittedName>
        <fullName evidence="1">ABC transporter C family member 13-like</fullName>
    </submittedName>
</protein>